<dbReference type="CDD" id="cd15831">
    <property type="entry name" value="BTAD"/>
    <property type="match status" value="1"/>
</dbReference>
<dbReference type="SUPFAM" id="SSF52540">
    <property type="entry name" value="P-loop containing nucleoside triphosphate hydrolases"/>
    <property type="match status" value="1"/>
</dbReference>
<dbReference type="SMART" id="SM00862">
    <property type="entry name" value="Trans_reg_C"/>
    <property type="match status" value="1"/>
</dbReference>
<dbReference type="InterPro" id="IPR001867">
    <property type="entry name" value="OmpR/PhoB-type_DNA-bd"/>
</dbReference>
<dbReference type="SUPFAM" id="SSF46894">
    <property type="entry name" value="C-terminal effector domain of the bipartite response regulators"/>
    <property type="match status" value="1"/>
</dbReference>
<dbReference type="Pfam" id="PF13424">
    <property type="entry name" value="TPR_12"/>
    <property type="match status" value="2"/>
</dbReference>
<organism evidence="7 8">
    <name type="scientific">Paractinoplanes deccanensis</name>
    <dbReference type="NCBI Taxonomy" id="113561"/>
    <lineage>
        <taxon>Bacteria</taxon>
        <taxon>Bacillati</taxon>
        <taxon>Actinomycetota</taxon>
        <taxon>Actinomycetes</taxon>
        <taxon>Micromonosporales</taxon>
        <taxon>Micromonosporaceae</taxon>
        <taxon>Paractinoplanes</taxon>
    </lineage>
</organism>
<feature type="domain" description="OmpR/PhoB-type" evidence="6">
    <location>
        <begin position="1"/>
        <end position="62"/>
    </location>
</feature>
<protein>
    <submittedName>
        <fullName evidence="7">SARP family transcriptional regulator</fullName>
    </submittedName>
</protein>
<evidence type="ECO:0000313" key="8">
    <source>
        <dbReference type="Proteomes" id="UP000609879"/>
    </source>
</evidence>
<dbReference type="PANTHER" id="PTHR35807:SF1">
    <property type="entry name" value="TRANSCRIPTIONAL REGULATOR REDD"/>
    <property type="match status" value="1"/>
</dbReference>
<reference evidence="7 8" key="1">
    <citation type="submission" date="2021-01" db="EMBL/GenBank/DDBJ databases">
        <title>Whole genome shotgun sequence of Actinoplanes deccanensis NBRC 13994.</title>
        <authorList>
            <person name="Komaki H."/>
            <person name="Tamura T."/>
        </authorList>
    </citation>
    <scope>NUCLEOTIDE SEQUENCE [LARGE SCALE GENOMIC DNA]</scope>
    <source>
        <strain evidence="7 8">NBRC 13994</strain>
    </source>
</reference>
<dbReference type="Proteomes" id="UP000609879">
    <property type="component" value="Unassembled WGS sequence"/>
</dbReference>
<evidence type="ECO:0000256" key="3">
    <source>
        <dbReference type="ARBA" id="ARBA00023125"/>
    </source>
</evidence>
<keyword evidence="2" id="KW-0805">Transcription regulation</keyword>
<dbReference type="Pfam" id="PF03704">
    <property type="entry name" value="BTAD"/>
    <property type="match status" value="1"/>
</dbReference>
<dbReference type="InterPro" id="IPR005158">
    <property type="entry name" value="BTAD"/>
</dbReference>
<dbReference type="PANTHER" id="PTHR35807">
    <property type="entry name" value="TRANSCRIPTIONAL REGULATOR REDD-RELATED"/>
    <property type="match status" value="1"/>
</dbReference>
<gene>
    <name evidence="7" type="ORF">Ade02nite_66610</name>
</gene>
<evidence type="ECO:0000256" key="1">
    <source>
        <dbReference type="ARBA" id="ARBA00005820"/>
    </source>
</evidence>
<dbReference type="Gene3D" id="1.25.40.10">
    <property type="entry name" value="Tetratricopeptide repeat domain"/>
    <property type="match status" value="3"/>
</dbReference>
<name>A0ABQ3YDE6_9ACTN</name>
<keyword evidence="4" id="KW-0804">Transcription</keyword>
<evidence type="ECO:0000313" key="7">
    <source>
        <dbReference type="EMBL" id="GID78020.1"/>
    </source>
</evidence>
<comment type="caution">
    <text evidence="7">The sequence shown here is derived from an EMBL/GenBank/DDBJ whole genome shotgun (WGS) entry which is preliminary data.</text>
</comment>
<dbReference type="InterPro" id="IPR036388">
    <property type="entry name" value="WH-like_DNA-bd_sf"/>
</dbReference>
<dbReference type="PROSITE" id="PS51755">
    <property type="entry name" value="OMPR_PHOB"/>
    <property type="match status" value="1"/>
</dbReference>
<keyword evidence="8" id="KW-1185">Reference proteome</keyword>
<dbReference type="Gene3D" id="1.10.10.10">
    <property type="entry name" value="Winged helix-like DNA-binding domain superfamily/Winged helix DNA-binding domain"/>
    <property type="match status" value="1"/>
</dbReference>
<dbReference type="Pfam" id="PF00486">
    <property type="entry name" value="Trans_reg_C"/>
    <property type="match status" value="1"/>
</dbReference>
<evidence type="ECO:0000256" key="4">
    <source>
        <dbReference type="ARBA" id="ARBA00023163"/>
    </source>
</evidence>
<evidence type="ECO:0000259" key="6">
    <source>
        <dbReference type="PROSITE" id="PS51755"/>
    </source>
</evidence>
<dbReference type="InterPro" id="IPR027417">
    <property type="entry name" value="P-loop_NTPase"/>
</dbReference>
<evidence type="ECO:0000256" key="5">
    <source>
        <dbReference type="PROSITE-ProRule" id="PRU01091"/>
    </source>
</evidence>
<dbReference type="InterPro" id="IPR051677">
    <property type="entry name" value="AfsR-DnrI-RedD_regulator"/>
</dbReference>
<dbReference type="InterPro" id="IPR016032">
    <property type="entry name" value="Sig_transdc_resp-reg_C-effctor"/>
</dbReference>
<evidence type="ECO:0000256" key="2">
    <source>
        <dbReference type="ARBA" id="ARBA00023015"/>
    </source>
</evidence>
<comment type="similarity">
    <text evidence="1">Belongs to the AfsR/DnrI/RedD regulatory family.</text>
</comment>
<dbReference type="InterPro" id="IPR019734">
    <property type="entry name" value="TPR_rpt"/>
</dbReference>
<feature type="DNA-binding region" description="OmpR/PhoB-type" evidence="5">
    <location>
        <begin position="1"/>
        <end position="62"/>
    </location>
</feature>
<keyword evidence="3 5" id="KW-0238">DNA-binding</keyword>
<sequence>MLAMLLLHPGRVLGVGALADAVWGADPPATARGQLQTCVSRLRRVLPPGTIRTDPAGYRIEVGPDDLDARVFDRLVAKGRSSAEPEAARRAYRQALDLWRGPALGESESEAVRAAGAMLDERCLAAAEDWAGLELSAGQARDLIGVLTALVERYPLRERLRGQLMTALHRTGRQAEALAEFRRVRQLLRDDLGIEPGAELQLLHKAILAGEAPARRSAGDEPPGERPVRCLPRTVGDFTGREAAVSRLVTAIGSATPDGPVIAVIDGMAGSGKTTLALHVAALLGDRYPDAHLFVDLHGHSAERPLDPAEALLVLLRQLGLDADRIPPELVDRVGLWRTELAKRRVLVLFDNAASSAQLSDLLPTAPGNLALVTGRRRLAGLDGVHPESLAVLPHAEAVELLARIVGDRVTAEPEAAAEVARRCGGLPLALRLAGARLAHRPRWRVADLVSRLGESALPELAAEDRSVASAFAVSYRQLPPRVRAVFRLLGLCPGTEFDALTVAALTGLPLPGARDVLDDLVDVHLIDEPEPGVHRMHDLLREFAAALAADIAPAERIEALRGLLDQQLHAAAATNLPAYRQGVERDIGALTPLRPDLLAALADPDARLDRERPQLGRYVSAAAAEPELAAYAWQLPRAAWRHLYMRAYLDDVHSLHEQARVMLESRADPAATATVLNYLASVHCRRSRNDEAVPLLERCIAIRRELGDRNALATAMSNLAVVHHESGRWAQSLELAHEVRRLTAARHGRDELNTLANNYRRLGRHREALRYFRLRLLAQLEIRDITRIGASLTFIAVLKHKLGEVSLSTAIQQVRVALRPIERAGYRHGAADVRHELALLLAADGRIAEAVAVHRQAVDFAGQVHNREQESRFRHGLGATLRLAGDDAAARAMFERSLALARQARMPYRIAVAQAALGDCLAGENPAEARRLLGQARAVLAALAAPEQRDVEKSLAALGESG</sequence>
<dbReference type="SMART" id="SM00028">
    <property type="entry name" value="TPR"/>
    <property type="match status" value="5"/>
</dbReference>
<dbReference type="Gene3D" id="1.10.8.430">
    <property type="entry name" value="Helical domain of apoptotic protease-activating factors"/>
    <property type="match status" value="1"/>
</dbReference>
<accession>A0ABQ3YDE6</accession>
<dbReference type="InterPro" id="IPR011990">
    <property type="entry name" value="TPR-like_helical_dom_sf"/>
</dbReference>
<proteinExistence type="inferred from homology"/>
<dbReference type="Gene3D" id="3.40.50.300">
    <property type="entry name" value="P-loop containing nucleotide triphosphate hydrolases"/>
    <property type="match status" value="1"/>
</dbReference>
<dbReference type="PRINTS" id="PR00364">
    <property type="entry name" value="DISEASERSIST"/>
</dbReference>
<dbReference type="EMBL" id="BOMI01000134">
    <property type="protein sequence ID" value="GID78020.1"/>
    <property type="molecule type" value="Genomic_DNA"/>
</dbReference>
<dbReference type="SMART" id="SM01043">
    <property type="entry name" value="BTAD"/>
    <property type="match status" value="1"/>
</dbReference>
<dbReference type="InterPro" id="IPR042197">
    <property type="entry name" value="Apaf_helical"/>
</dbReference>
<dbReference type="SUPFAM" id="SSF48452">
    <property type="entry name" value="TPR-like"/>
    <property type="match status" value="3"/>
</dbReference>